<dbReference type="PANTHER" id="PTHR42834">
    <property type="entry name" value="ENDONUCLEASE/EXONUCLEASE/PHOSPHATASE FAMILY PROTEIN (AFU_ORTHOLOGUE AFUA_3G09210)"/>
    <property type="match status" value="1"/>
</dbReference>
<gene>
    <name evidence="4" type="ORF">SAMN05216561_12435</name>
</gene>
<keyword evidence="2" id="KW-0732">Signal</keyword>
<feature type="signal peptide" evidence="2">
    <location>
        <begin position="1"/>
        <end position="36"/>
    </location>
</feature>
<proteinExistence type="predicted"/>
<accession>A0A1I3QDG7</accession>
<name>A0A1I3QDG7_9ACTN</name>
<dbReference type="PROSITE" id="PS51841">
    <property type="entry name" value="LTD"/>
    <property type="match status" value="1"/>
</dbReference>
<evidence type="ECO:0000256" key="1">
    <source>
        <dbReference type="SAM" id="MobiDB-lite"/>
    </source>
</evidence>
<dbReference type="InterPro" id="IPR036415">
    <property type="entry name" value="Lamin_tail_dom_sf"/>
</dbReference>
<feature type="domain" description="LTD" evidence="3">
    <location>
        <begin position="31"/>
        <end position="167"/>
    </location>
</feature>
<dbReference type="Gene3D" id="2.60.40.10">
    <property type="entry name" value="Immunoglobulins"/>
    <property type="match status" value="1"/>
</dbReference>
<dbReference type="Pfam" id="PF16640">
    <property type="entry name" value="Big_3_5"/>
    <property type="match status" value="1"/>
</dbReference>
<evidence type="ECO:0000259" key="3">
    <source>
        <dbReference type="PROSITE" id="PS51841"/>
    </source>
</evidence>
<evidence type="ECO:0000313" key="4">
    <source>
        <dbReference type="EMBL" id="SFJ31592.1"/>
    </source>
</evidence>
<reference evidence="4 5" key="1">
    <citation type="submission" date="2016-10" db="EMBL/GenBank/DDBJ databases">
        <authorList>
            <person name="de Groot N.N."/>
        </authorList>
    </citation>
    <scope>NUCLEOTIDE SEQUENCE [LARGE SCALE GENOMIC DNA]</scope>
    <source>
        <strain evidence="4 5">CGMCC 1.11156</strain>
    </source>
</reference>
<dbReference type="OrthoDB" id="1016457at2"/>
<dbReference type="STRING" id="1005945.SAMN05216561_12435"/>
<evidence type="ECO:0000256" key="2">
    <source>
        <dbReference type="SAM" id="SignalP"/>
    </source>
</evidence>
<dbReference type="RefSeq" id="WP_091117207.1">
    <property type="nucleotide sequence ID" value="NZ_BKAF01000034.1"/>
</dbReference>
<feature type="region of interest" description="Disordered" evidence="1">
    <location>
        <begin position="181"/>
        <end position="225"/>
    </location>
</feature>
<dbReference type="InterPro" id="IPR005135">
    <property type="entry name" value="Endo/exonuclease/phosphatase"/>
</dbReference>
<protein>
    <submittedName>
        <fullName evidence="4">5'-nucleotidase</fullName>
    </submittedName>
</protein>
<dbReference type="NCBIfam" id="NF033681">
    <property type="entry name" value="ExeM_NucH_DNase"/>
    <property type="match status" value="1"/>
</dbReference>
<dbReference type="Proteomes" id="UP000198649">
    <property type="component" value="Unassembled WGS sequence"/>
</dbReference>
<dbReference type="InterPro" id="IPR032109">
    <property type="entry name" value="Big_3_5"/>
</dbReference>
<organism evidence="4 5">
    <name type="scientific">Nocardioides psychrotolerans</name>
    <dbReference type="NCBI Taxonomy" id="1005945"/>
    <lineage>
        <taxon>Bacteria</taxon>
        <taxon>Bacillati</taxon>
        <taxon>Actinomycetota</taxon>
        <taxon>Actinomycetes</taxon>
        <taxon>Propionibacteriales</taxon>
        <taxon>Nocardioidaceae</taxon>
        <taxon>Nocardioides</taxon>
    </lineage>
</organism>
<dbReference type="GO" id="GO:0003824">
    <property type="term" value="F:catalytic activity"/>
    <property type="evidence" value="ECO:0007669"/>
    <property type="project" value="InterPro"/>
</dbReference>
<dbReference type="CDD" id="cd04486">
    <property type="entry name" value="YhcR_OBF_like"/>
    <property type="match status" value="1"/>
</dbReference>
<dbReference type="GO" id="GO:0005975">
    <property type="term" value="P:carbohydrate metabolic process"/>
    <property type="evidence" value="ECO:0007669"/>
    <property type="project" value="UniProtKB-ARBA"/>
</dbReference>
<dbReference type="AlphaFoldDB" id="A0A1I3QDG7"/>
<dbReference type="Pfam" id="PF03372">
    <property type="entry name" value="Exo_endo_phos"/>
    <property type="match status" value="1"/>
</dbReference>
<dbReference type="InterPro" id="IPR013783">
    <property type="entry name" value="Ig-like_fold"/>
</dbReference>
<dbReference type="InterPro" id="IPR047971">
    <property type="entry name" value="ExeM-like"/>
</dbReference>
<dbReference type="InterPro" id="IPR036691">
    <property type="entry name" value="Endo/exonu/phosph_ase_sf"/>
</dbReference>
<feature type="chain" id="PRO_5011670367" evidence="2">
    <location>
        <begin position="37"/>
        <end position="958"/>
    </location>
</feature>
<dbReference type="SUPFAM" id="SSF56219">
    <property type="entry name" value="DNase I-like"/>
    <property type="match status" value="1"/>
</dbReference>
<dbReference type="InterPro" id="IPR001322">
    <property type="entry name" value="Lamin_tail_dom"/>
</dbReference>
<evidence type="ECO:0000313" key="5">
    <source>
        <dbReference type="Proteomes" id="UP000198649"/>
    </source>
</evidence>
<keyword evidence="5" id="KW-1185">Reference proteome</keyword>
<sequence>MPENIRLRSTPRRALGAAVGLAVAATGLAIATPAQAVSPSLVISEVYGGGGNSGATYTNDFIEIHNPTTAPVSVDGWSVQYRSSAGAGAGAVTTLSGTVAPGGYYLVQQAKGAGGTQALPTPDATGTIAMSGTAGQVWLSDAIAPLTPPAGSVPTGAGIVDFVGFGGAASFETAPTAVLSNTTSAARTKADDDDNSDEFTTGAPAPQNGGSGPEEPPPAEPTEKTIPEIQGTGAATPLAGDPVITSGVVTAAYPSGGFFGFYLQTPGTGGVRDLATQTASDGLFVYQDRTAGPVTVAPGDHVEVTGVAGEYAGLTQVTVSAAADIVELTEAAAAPTPATTAGWPATDAQKESLEGMLYATGTGFTVTNTFSTNQYGEVGLALGDKPLIQPTEVADAGSAEATAVAADNAARAITLDDGASTNYTAQSFTASVCGTRPTPCLLNGDLTPPYVSTTKPVRVGAPTTITAPVILSQGGSPSAPTYRFQPTATVVGPDNTTSPTTFVNTRTSAPDAALIDAKATSDVKIASFNVLNYFTTLGDADDDNVGDAGCKGYYGRDGDGTNVAGGCDQRGAWDPVDLQRQQQKIVSAINALDADVVGLMEIENSAALGETPDEATQSLVAALNAAAGSPVWAANPSSTELPAPTEQDVITNAIIYRTAALTRLGEARALGTLSADGQAFGNAREPIAQAFAPVGGGEKFMVVVNHFKSKGSGANDGTGQGNANPDRVAQANALAAWVPTIQDETGTASVLLVGDFNAYTMEDPMQVLYGAGYADSEQLSGNEEYSYSFSGLSGSLDHVLLNAAAQQSFTGSDIWNINSGESVALEYSRFDYHATDFHEPGPYRSSDHDPVVVGMDLVDEPVLLPATVSVKQTPPTAKVDKTRTKLTITVDAGSLRPTGTITVSGAEGDPVTVQLERGTATVRLAEFTSAGEKELTITYSGDDEVEGTTTTHVVRVVR</sequence>
<dbReference type="Pfam" id="PF00932">
    <property type="entry name" value="LTD"/>
    <property type="match status" value="1"/>
</dbReference>
<dbReference type="SUPFAM" id="SSF74853">
    <property type="entry name" value="Lamin A/C globular tail domain"/>
    <property type="match status" value="1"/>
</dbReference>
<dbReference type="CDD" id="cd10283">
    <property type="entry name" value="MnuA_DNase1-like"/>
    <property type="match status" value="1"/>
</dbReference>
<dbReference type="PANTHER" id="PTHR42834:SF1">
    <property type="entry name" value="ENDONUCLEASE_EXONUCLEASE_PHOSPHATASE FAMILY PROTEIN (AFU_ORTHOLOGUE AFUA_3G09210)"/>
    <property type="match status" value="1"/>
</dbReference>
<dbReference type="EMBL" id="FOQG01000024">
    <property type="protein sequence ID" value="SFJ31592.1"/>
    <property type="molecule type" value="Genomic_DNA"/>
</dbReference>
<dbReference type="Gene3D" id="3.60.10.10">
    <property type="entry name" value="Endonuclease/exonuclease/phosphatase"/>
    <property type="match status" value="1"/>
</dbReference>